<dbReference type="PROSITE" id="PS50051">
    <property type="entry name" value="MCM_2"/>
    <property type="match status" value="1"/>
</dbReference>
<dbReference type="InterPro" id="IPR001208">
    <property type="entry name" value="MCM_dom"/>
</dbReference>
<dbReference type="GO" id="GO:0017116">
    <property type="term" value="F:single-stranded DNA helicase activity"/>
    <property type="evidence" value="ECO:0007669"/>
    <property type="project" value="TreeGrafter"/>
</dbReference>
<keyword evidence="7 12" id="KW-0067">ATP-binding</keyword>
<dbReference type="Gene3D" id="2.40.50.140">
    <property type="entry name" value="Nucleic acid-binding proteins"/>
    <property type="match status" value="1"/>
</dbReference>
<dbReference type="GO" id="GO:0042555">
    <property type="term" value="C:MCM complex"/>
    <property type="evidence" value="ECO:0007669"/>
    <property type="project" value="UniProtKB-UniRule"/>
</dbReference>
<comment type="similarity">
    <text evidence="2 12">Belongs to the MCM family.</text>
</comment>
<accession>A0A8J5YSG3</accession>
<evidence type="ECO:0000259" key="15">
    <source>
        <dbReference type="PROSITE" id="PS50051"/>
    </source>
</evidence>
<keyword evidence="9 13" id="KW-0539">Nucleus</keyword>
<comment type="caution">
    <text evidence="16">The sequence shown here is derived from an EMBL/GenBank/DDBJ whole genome shotgun (WGS) entry which is preliminary data.</text>
</comment>
<dbReference type="InterPro" id="IPR033762">
    <property type="entry name" value="MCM_OB"/>
</dbReference>
<dbReference type="InterPro" id="IPR031327">
    <property type="entry name" value="MCM"/>
</dbReference>
<evidence type="ECO:0000256" key="9">
    <source>
        <dbReference type="ARBA" id="ARBA00023242"/>
    </source>
</evidence>
<dbReference type="PANTHER" id="PTHR11630:SF42">
    <property type="entry name" value="DNA REPLICATION LICENSING FACTOR MCM5"/>
    <property type="match status" value="1"/>
</dbReference>
<dbReference type="SUPFAM" id="SSF50249">
    <property type="entry name" value="Nucleic acid-binding proteins"/>
    <property type="match status" value="1"/>
</dbReference>
<dbReference type="SUPFAM" id="SSF52540">
    <property type="entry name" value="P-loop containing nucleoside triphosphate hydrolases"/>
    <property type="match status" value="1"/>
</dbReference>
<organism evidence="16 17">
    <name type="scientific">Gossypium anomalum</name>
    <dbReference type="NCBI Taxonomy" id="47600"/>
    <lineage>
        <taxon>Eukaryota</taxon>
        <taxon>Viridiplantae</taxon>
        <taxon>Streptophyta</taxon>
        <taxon>Embryophyta</taxon>
        <taxon>Tracheophyta</taxon>
        <taxon>Spermatophyta</taxon>
        <taxon>Magnoliopsida</taxon>
        <taxon>eudicotyledons</taxon>
        <taxon>Gunneridae</taxon>
        <taxon>Pentapetalae</taxon>
        <taxon>rosids</taxon>
        <taxon>malvids</taxon>
        <taxon>Malvales</taxon>
        <taxon>Malvaceae</taxon>
        <taxon>Malvoideae</taxon>
        <taxon>Gossypium</taxon>
    </lineage>
</organism>
<feature type="domain" description="MCM C-terminal AAA(+) ATPase" evidence="15">
    <location>
        <begin position="444"/>
        <end position="668"/>
    </location>
</feature>
<dbReference type="InterPro" id="IPR041562">
    <property type="entry name" value="MCM_lid"/>
</dbReference>
<dbReference type="GO" id="GO:0003688">
    <property type="term" value="F:DNA replication origin binding"/>
    <property type="evidence" value="ECO:0007669"/>
    <property type="project" value="UniProtKB-UniRule"/>
</dbReference>
<evidence type="ECO:0000256" key="7">
    <source>
        <dbReference type="ARBA" id="ARBA00022840"/>
    </source>
</evidence>
<dbReference type="GO" id="GO:0000727">
    <property type="term" value="P:double-strand break repair via break-induced replication"/>
    <property type="evidence" value="ECO:0007669"/>
    <property type="project" value="TreeGrafter"/>
</dbReference>
<evidence type="ECO:0000256" key="4">
    <source>
        <dbReference type="ARBA" id="ARBA00022741"/>
    </source>
</evidence>
<dbReference type="FunFam" id="3.40.50.300:FF:002469">
    <property type="entry name" value="Cell division control protein 21"/>
    <property type="match status" value="1"/>
</dbReference>
<dbReference type="EC" id="3.6.4.12" evidence="13"/>
<dbReference type="GO" id="GO:0016787">
    <property type="term" value="F:hydrolase activity"/>
    <property type="evidence" value="ECO:0007669"/>
    <property type="project" value="UniProtKB-KW"/>
</dbReference>
<dbReference type="SMART" id="SM00350">
    <property type="entry name" value="MCM"/>
    <property type="match status" value="1"/>
</dbReference>
<sequence>MPPRKRKCHRIGHIESPFRAPYIQGVHQKLREGEERVPSQRKLVNNPKFLVINLEDLRFRSPFPPSTLSLRLSASGKTLLQFEHGIKLRLLTTASDYQIKLYSYQPNADYPHHFEQNPSHGFIGYHLPYYMVLMNEASYGADNVMPFSHGKGRNQNQGSDEQCPHHPQPRRRNRNRDRHCNRNLTAAAEVLAGLKMKAAGDSGEMVEPQTGEVQILLTSKEDPVSMRSFGAQYISKLVKISGITIAASRVKEKATYVQLICKNCNSSRTVPCRPGLCGAIVPRSCDHVPQPGEEPCPIDPWIVVPERSKYVHQQTLKLQENPEDVPTGELPRNMLLSVNWHLVQTIVPGTRLTIMGIYGAVTVRQPYIRIVGMEETNEATSRVPATSTQEEVNIKVILNVVNLKIFIPTLLHLFLLCHDLCICINCMHVSTSREFKKIASNQDACKDICSKIASSIFGHDDVKKAVACLLFGGARKNLPDGVKLRGDINVLLLGDPSTAKSQVAKIHVICFSISLSAVSVPHLFVEKTAPIAVILLERAHQLLVLQLELFEIVVLGSFILKKEPLFWSDGGVVCIDEFNKMRPEDRVAIHEAMEQQTISIAKAGITTVLNSRTSVLAAANPPSGRYDDLKTAQDNFDLQNTILSRFDLIFIVKDVRMYDQDKIIASHIIKVHSSAQAASSDIRASKEENWLKRYIQYCRSEWHSRLSEAACGKLQSDYVDIRREMRQQANEAGEAAAIPITVMQLEAIIRLNESLAKMKLSHVATESDVTEALRLFKVSTMDAACSGINQHIHITPDMANDIKQAENQIKRRLRIGNHISERRLIDDLTRMGMNESMVRRAILIMHQRAEVECQRERHIIVRKV</sequence>
<evidence type="ECO:0000256" key="1">
    <source>
        <dbReference type="ARBA" id="ARBA00004123"/>
    </source>
</evidence>
<dbReference type="GO" id="GO:0003697">
    <property type="term" value="F:single-stranded DNA binding"/>
    <property type="evidence" value="ECO:0007669"/>
    <property type="project" value="TreeGrafter"/>
</dbReference>
<evidence type="ECO:0000256" key="14">
    <source>
        <dbReference type="SAM" id="MobiDB-lite"/>
    </source>
</evidence>
<dbReference type="InterPro" id="IPR054125">
    <property type="entry name" value="MCM5_C"/>
</dbReference>
<proteinExistence type="inferred from homology"/>
<keyword evidence="17" id="KW-1185">Reference proteome</keyword>
<dbReference type="GO" id="GO:0000347">
    <property type="term" value="C:THO complex"/>
    <property type="evidence" value="ECO:0007669"/>
    <property type="project" value="UniProtKB-ARBA"/>
</dbReference>
<feature type="region of interest" description="Disordered" evidence="14">
    <location>
        <begin position="145"/>
        <end position="179"/>
    </location>
</feature>
<comment type="catalytic activity">
    <reaction evidence="11 13">
        <text>ATP + H2O = ADP + phosphate + H(+)</text>
        <dbReference type="Rhea" id="RHEA:13065"/>
        <dbReference type="ChEBI" id="CHEBI:15377"/>
        <dbReference type="ChEBI" id="CHEBI:15378"/>
        <dbReference type="ChEBI" id="CHEBI:30616"/>
        <dbReference type="ChEBI" id="CHEBI:43474"/>
        <dbReference type="ChEBI" id="CHEBI:456216"/>
        <dbReference type="EC" id="3.6.4.12"/>
    </reaction>
</comment>
<gene>
    <name evidence="16" type="ORF">CXB51_013060</name>
</gene>
<dbReference type="GO" id="GO:0043138">
    <property type="term" value="F:3'-5' DNA helicase activity"/>
    <property type="evidence" value="ECO:0007669"/>
    <property type="project" value="TreeGrafter"/>
</dbReference>
<evidence type="ECO:0000256" key="8">
    <source>
        <dbReference type="ARBA" id="ARBA00023125"/>
    </source>
</evidence>
<keyword evidence="8 12" id="KW-0238">DNA-binding</keyword>
<comment type="function">
    <text evidence="13">Acts as component of the MCM2-7 complex (MCM complex) which is the replicative helicase essential for 'once per cell cycle' DNA replication initiation and elongation in eukaryotic cells. The active ATPase sites in the MCM2-7 ring are formed through the interaction surfaces of two neighboring subunits such that a critical structure of a conserved arginine finger motif is provided in trans relative to the ATP-binding site of the Walker A box of the adjacent subunit. The six ATPase active sites, however, are likely to contribute differentially to the complex helicase activity.</text>
</comment>
<dbReference type="PRINTS" id="PR01661">
    <property type="entry name" value="MCMPROTEIN5"/>
</dbReference>
<dbReference type="InterPro" id="IPR018525">
    <property type="entry name" value="MCM_CS"/>
</dbReference>
<evidence type="ECO:0000256" key="5">
    <source>
        <dbReference type="ARBA" id="ARBA00022801"/>
    </source>
</evidence>
<dbReference type="PROSITE" id="PS00847">
    <property type="entry name" value="MCM_1"/>
    <property type="match status" value="1"/>
</dbReference>
<keyword evidence="4 12" id="KW-0547">Nucleotide-binding</keyword>
<dbReference type="PRINTS" id="PR01657">
    <property type="entry name" value="MCMFAMILY"/>
</dbReference>
<evidence type="ECO:0000256" key="10">
    <source>
        <dbReference type="ARBA" id="ARBA00023306"/>
    </source>
</evidence>
<dbReference type="Pfam" id="PF17207">
    <property type="entry name" value="MCM_OB"/>
    <property type="match status" value="1"/>
</dbReference>
<keyword evidence="6 13" id="KW-0347">Helicase</keyword>
<keyword evidence="10 13" id="KW-0131">Cell cycle</keyword>
<comment type="subunit">
    <text evidence="13">Component of the MCM2-7 complex.</text>
</comment>
<dbReference type="GO" id="GO:0006270">
    <property type="term" value="P:DNA replication initiation"/>
    <property type="evidence" value="ECO:0007669"/>
    <property type="project" value="UniProtKB-UniRule"/>
</dbReference>
<evidence type="ECO:0000256" key="12">
    <source>
        <dbReference type="RuleBase" id="RU004070"/>
    </source>
</evidence>
<dbReference type="Gene3D" id="2.20.28.10">
    <property type="match status" value="1"/>
</dbReference>
<protein>
    <recommendedName>
        <fullName evidence="13">DNA replication licensing factor MCM5</fullName>
        <ecNumber evidence="13">3.6.4.12</ecNumber>
    </recommendedName>
</protein>
<dbReference type="PANTHER" id="PTHR11630">
    <property type="entry name" value="DNA REPLICATION LICENSING FACTOR MCM FAMILY MEMBER"/>
    <property type="match status" value="1"/>
</dbReference>
<dbReference type="OrthoDB" id="10036721at2759"/>
<dbReference type="Gene3D" id="3.40.50.300">
    <property type="entry name" value="P-loop containing nucleotide triphosphate hydrolases"/>
    <property type="match status" value="1"/>
</dbReference>
<evidence type="ECO:0000256" key="13">
    <source>
        <dbReference type="RuleBase" id="RU368063"/>
    </source>
</evidence>
<dbReference type="GO" id="GO:0005524">
    <property type="term" value="F:ATP binding"/>
    <property type="evidence" value="ECO:0007669"/>
    <property type="project" value="UniProtKB-UniRule"/>
</dbReference>
<dbReference type="EMBL" id="JAHUZN010000005">
    <property type="protein sequence ID" value="KAG8495371.1"/>
    <property type="molecule type" value="Genomic_DNA"/>
</dbReference>
<evidence type="ECO:0000313" key="17">
    <source>
        <dbReference type="Proteomes" id="UP000701853"/>
    </source>
</evidence>
<dbReference type="InterPro" id="IPR008048">
    <property type="entry name" value="MCM5"/>
</dbReference>
<keyword evidence="5 13" id="KW-0378">Hydrolase</keyword>
<dbReference type="Pfam" id="PF21933">
    <property type="entry name" value="MCM5_C"/>
    <property type="match status" value="1"/>
</dbReference>
<evidence type="ECO:0000256" key="11">
    <source>
        <dbReference type="ARBA" id="ARBA00047995"/>
    </source>
</evidence>
<dbReference type="Pfam" id="PF17855">
    <property type="entry name" value="MCM_lid"/>
    <property type="match status" value="1"/>
</dbReference>
<evidence type="ECO:0000256" key="2">
    <source>
        <dbReference type="ARBA" id="ARBA00008010"/>
    </source>
</evidence>
<dbReference type="InterPro" id="IPR012340">
    <property type="entry name" value="NA-bd_OB-fold"/>
</dbReference>
<reference evidence="16 17" key="1">
    <citation type="journal article" date="2021" name="bioRxiv">
        <title>The Gossypium anomalum genome as a resource for cotton improvement and evolutionary analysis of hybrid incompatibility.</title>
        <authorList>
            <person name="Grover C.E."/>
            <person name="Yuan D."/>
            <person name="Arick M.A."/>
            <person name="Miller E.R."/>
            <person name="Hu G."/>
            <person name="Peterson D.G."/>
            <person name="Wendel J.F."/>
            <person name="Udall J.A."/>
        </authorList>
    </citation>
    <scope>NUCLEOTIDE SEQUENCE [LARGE SCALE GENOMIC DNA]</scope>
    <source>
        <strain evidence="16">JFW-Udall</strain>
        <tissue evidence="16">Leaf</tissue>
    </source>
</reference>
<dbReference type="Pfam" id="PF00493">
    <property type="entry name" value="MCM"/>
    <property type="match status" value="2"/>
</dbReference>
<name>A0A8J5YSG3_9ROSI</name>
<dbReference type="AlphaFoldDB" id="A0A8J5YSG3"/>
<dbReference type="InterPro" id="IPR027417">
    <property type="entry name" value="P-loop_NTPase"/>
</dbReference>
<dbReference type="FunFam" id="2.20.28.10:FF:000005">
    <property type="entry name" value="DNA helicase"/>
    <property type="match status" value="1"/>
</dbReference>
<evidence type="ECO:0000256" key="3">
    <source>
        <dbReference type="ARBA" id="ARBA00022705"/>
    </source>
</evidence>
<dbReference type="Proteomes" id="UP000701853">
    <property type="component" value="Chromosome 5"/>
</dbReference>
<evidence type="ECO:0000256" key="6">
    <source>
        <dbReference type="ARBA" id="ARBA00022806"/>
    </source>
</evidence>
<evidence type="ECO:0000313" key="16">
    <source>
        <dbReference type="EMBL" id="KAG8495371.1"/>
    </source>
</evidence>
<comment type="subcellular location">
    <subcellularLocation>
        <location evidence="1 13">Nucleus</location>
    </subcellularLocation>
</comment>
<feature type="compositionally biased region" description="Basic residues" evidence="14">
    <location>
        <begin position="167"/>
        <end position="179"/>
    </location>
</feature>
<keyword evidence="3 13" id="KW-0235">DNA replication</keyword>